<keyword evidence="5" id="KW-0460">Magnesium</keyword>
<keyword evidence="4" id="KW-0479">Metal-binding</keyword>
<dbReference type="PROSITE" id="PS00723">
    <property type="entry name" value="POLYPRENYL_SYNTHASE_1"/>
    <property type="match status" value="1"/>
</dbReference>
<dbReference type="CDD" id="cd00685">
    <property type="entry name" value="Trans_IPPS_HT"/>
    <property type="match status" value="1"/>
</dbReference>
<dbReference type="RefSeq" id="WP_079290288.1">
    <property type="nucleotide sequence ID" value="NZ_MWPS01000016.1"/>
</dbReference>
<evidence type="ECO:0000313" key="8">
    <source>
        <dbReference type="Proteomes" id="UP000190229"/>
    </source>
</evidence>
<dbReference type="PANTHER" id="PTHR12001">
    <property type="entry name" value="GERANYLGERANYL PYROPHOSPHATE SYNTHASE"/>
    <property type="match status" value="1"/>
</dbReference>
<comment type="cofactor">
    <cofactor evidence="1">
        <name>Mg(2+)</name>
        <dbReference type="ChEBI" id="CHEBI:18420"/>
    </cofactor>
</comment>
<proteinExistence type="inferred from homology"/>
<keyword evidence="8" id="KW-1185">Reference proteome</keyword>
<dbReference type="SFLD" id="SFLDS00005">
    <property type="entry name" value="Isoprenoid_Synthase_Type_I"/>
    <property type="match status" value="1"/>
</dbReference>
<name>A0A1V4EUX5_9BACL</name>
<evidence type="ECO:0000313" key="7">
    <source>
        <dbReference type="EMBL" id="OPG16564.1"/>
    </source>
</evidence>
<evidence type="ECO:0000256" key="2">
    <source>
        <dbReference type="ARBA" id="ARBA00006706"/>
    </source>
</evidence>
<keyword evidence="3 6" id="KW-0808">Transferase</keyword>
<gene>
    <name evidence="7" type="ORF">B2M26_06770</name>
</gene>
<evidence type="ECO:0000256" key="1">
    <source>
        <dbReference type="ARBA" id="ARBA00001946"/>
    </source>
</evidence>
<reference evidence="7 8" key="1">
    <citation type="submission" date="2017-02" db="EMBL/GenBank/DDBJ databases">
        <title>Draft genome of Acidibacillus ferrooxidans Huett2.</title>
        <authorList>
            <person name="Schopf S."/>
        </authorList>
    </citation>
    <scope>NUCLEOTIDE SEQUENCE [LARGE SCALE GENOMIC DNA]</scope>
    <source>
        <strain evidence="7 8">Huett2</strain>
    </source>
</reference>
<dbReference type="Proteomes" id="UP000190229">
    <property type="component" value="Unassembled WGS sequence"/>
</dbReference>
<comment type="caution">
    <text evidence="7">The sequence shown here is derived from an EMBL/GenBank/DDBJ whole genome shotgun (WGS) entry which is preliminary data.</text>
</comment>
<evidence type="ECO:0000256" key="4">
    <source>
        <dbReference type="ARBA" id="ARBA00022723"/>
    </source>
</evidence>
<dbReference type="AlphaFoldDB" id="A0A1V4EUX5"/>
<dbReference type="GO" id="GO:0004659">
    <property type="term" value="F:prenyltransferase activity"/>
    <property type="evidence" value="ECO:0007669"/>
    <property type="project" value="InterPro"/>
</dbReference>
<evidence type="ECO:0000256" key="3">
    <source>
        <dbReference type="ARBA" id="ARBA00022679"/>
    </source>
</evidence>
<dbReference type="InterPro" id="IPR000092">
    <property type="entry name" value="Polyprenyl_synt"/>
</dbReference>
<dbReference type="InterPro" id="IPR033749">
    <property type="entry name" value="Polyprenyl_synt_CS"/>
</dbReference>
<dbReference type="SUPFAM" id="SSF48576">
    <property type="entry name" value="Terpenoid synthases"/>
    <property type="match status" value="1"/>
</dbReference>
<dbReference type="Pfam" id="PF00348">
    <property type="entry name" value="polyprenyl_synt"/>
    <property type="match status" value="1"/>
</dbReference>
<protein>
    <submittedName>
        <fullName evidence="7">Heptaprenyl diphosphate synthase</fullName>
    </submittedName>
</protein>
<accession>A0A1V4EUX5</accession>
<sequence>MNLSGNVAQLYQQLEGDLGRVEERLKAALTCEHKELQDAAMHLLSAGGKRLRPVFVLLAGTFGDYDFEQLSRVAVGLELIHMASLVHDDVIDDASTRRGTPTVKFLYGNRMSMYTGDFIFAQSLQVLTSIQDHTFHEILSKAIHRMTLGEIEQIKDLYNLNQSVRHYLHRIRRKTAFLIEMSCVLGAHATNTKKAHRNALRRFGYFAGMAFQITDDLLDLTSTKERLGKPVGSDLRQGNITLPVLLALREKKIGDELRNLISPDMSEDAVESAIHLIKSSTGLLNAQKLADLYLIKASESLAMLPATSARLSLAALATYIGKREH</sequence>
<dbReference type="EMBL" id="MWPS01000016">
    <property type="protein sequence ID" value="OPG16564.1"/>
    <property type="molecule type" value="Genomic_DNA"/>
</dbReference>
<evidence type="ECO:0000256" key="5">
    <source>
        <dbReference type="ARBA" id="ARBA00022842"/>
    </source>
</evidence>
<dbReference type="InterPro" id="IPR008949">
    <property type="entry name" value="Isoprenoid_synthase_dom_sf"/>
</dbReference>
<comment type="similarity">
    <text evidence="2 6">Belongs to the FPP/GGPP synthase family.</text>
</comment>
<organism evidence="7 8">
    <name type="scientific">Ferroacidibacillus organovorans</name>
    <dbReference type="NCBI Taxonomy" id="1765683"/>
    <lineage>
        <taxon>Bacteria</taxon>
        <taxon>Bacillati</taxon>
        <taxon>Bacillota</taxon>
        <taxon>Bacilli</taxon>
        <taxon>Bacillales</taxon>
        <taxon>Alicyclobacillaceae</taxon>
        <taxon>Ferroacidibacillus</taxon>
    </lineage>
</organism>
<dbReference type="GO" id="GO:0008299">
    <property type="term" value="P:isoprenoid biosynthetic process"/>
    <property type="evidence" value="ECO:0007669"/>
    <property type="project" value="InterPro"/>
</dbReference>
<dbReference type="GO" id="GO:0046872">
    <property type="term" value="F:metal ion binding"/>
    <property type="evidence" value="ECO:0007669"/>
    <property type="project" value="UniProtKB-KW"/>
</dbReference>
<evidence type="ECO:0000256" key="6">
    <source>
        <dbReference type="RuleBase" id="RU004466"/>
    </source>
</evidence>
<dbReference type="PANTHER" id="PTHR12001:SF69">
    <property type="entry name" value="ALL TRANS-POLYPRENYL-DIPHOSPHATE SYNTHASE PDSS1"/>
    <property type="match status" value="1"/>
</dbReference>
<dbReference type="Gene3D" id="1.10.600.10">
    <property type="entry name" value="Farnesyl Diphosphate Synthase"/>
    <property type="match status" value="1"/>
</dbReference>